<dbReference type="SUPFAM" id="SSF49299">
    <property type="entry name" value="PKD domain"/>
    <property type="match status" value="1"/>
</dbReference>
<organism evidence="2 3">
    <name type="scientific">Thalassobellus suaedae</name>
    <dbReference type="NCBI Taxonomy" id="3074124"/>
    <lineage>
        <taxon>Bacteria</taxon>
        <taxon>Pseudomonadati</taxon>
        <taxon>Bacteroidota</taxon>
        <taxon>Flavobacteriia</taxon>
        <taxon>Flavobacteriales</taxon>
        <taxon>Flavobacteriaceae</taxon>
        <taxon>Thalassobellus</taxon>
    </lineage>
</organism>
<name>A0ABY9XXS1_9FLAO</name>
<dbReference type="InterPro" id="IPR035986">
    <property type="entry name" value="PKD_dom_sf"/>
</dbReference>
<sequence length="369" mass="42780">MTNTHLNLTNFFHKKAKITTWFACLLFCINVASQETRNFQVFQFPSNMIPRIDGETDDWEIVPENYSVEMEQLWDDSGKHAEADLKNLDVTVKVGWVKGLNRLYFLYEAYDDYWDFSSSGLQNDTFELIVDADLSGGPFIDRFHPNKSLNIMDAYFSFHGVHAQNYHIFTPAKEKDWTMVWGSQPWIKDLPYANKAYNYNFKPGESGKLILEFWITPFDYAGNNPERAIKSILKENNSIGLCWAIIDYDDANNKQNNGFWNLSKEHTMYGNASYSLPFKLMPLEVSLKKEIEAKWRFKTINLKHRTVSFIDESIGDIQSWKWDFGDGLTSLEQNPVHQYKDAGKYVVILEIKGSKGTSKLSKVWDVAVK</sequence>
<dbReference type="PROSITE" id="PS50093">
    <property type="entry name" value="PKD"/>
    <property type="match status" value="1"/>
</dbReference>
<dbReference type="CDD" id="cd00146">
    <property type="entry name" value="PKD"/>
    <property type="match status" value="1"/>
</dbReference>
<dbReference type="Pfam" id="PF18911">
    <property type="entry name" value="PKD_4"/>
    <property type="match status" value="1"/>
</dbReference>
<feature type="domain" description="PKD" evidence="1">
    <location>
        <begin position="306"/>
        <end position="369"/>
    </location>
</feature>
<dbReference type="InterPro" id="IPR000601">
    <property type="entry name" value="PKD_dom"/>
</dbReference>
<reference evidence="2 3" key="1">
    <citation type="submission" date="2023-09" db="EMBL/GenBank/DDBJ databases">
        <title>Thalassobella suaedae gen. nov., sp. nov., a marine bacterium of the family Flavobacteriaceae isolated from a halophyte Suaeda japonica.</title>
        <authorList>
            <person name="Lee S.Y."/>
            <person name="Hwang C.Y."/>
        </authorList>
    </citation>
    <scope>NUCLEOTIDE SEQUENCE [LARGE SCALE GENOMIC DNA]</scope>
    <source>
        <strain evidence="2 3">HL-DH14</strain>
    </source>
</reference>
<dbReference type="InterPro" id="IPR013783">
    <property type="entry name" value="Ig-like_fold"/>
</dbReference>
<proteinExistence type="predicted"/>
<dbReference type="Gene3D" id="2.60.40.10">
    <property type="entry name" value="Immunoglobulins"/>
    <property type="match status" value="1"/>
</dbReference>
<protein>
    <submittedName>
        <fullName evidence="2">PKD domain-containing protein</fullName>
    </submittedName>
</protein>
<gene>
    <name evidence="2" type="ORF">RHP51_08765</name>
</gene>
<evidence type="ECO:0000313" key="3">
    <source>
        <dbReference type="Proteomes" id="UP001302806"/>
    </source>
</evidence>
<dbReference type="SMART" id="SM00089">
    <property type="entry name" value="PKD"/>
    <property type="match status" value="1"/>
</dbReference>
<accession>A0ABY9XXS1</accession>
<dbReference type="Proteomes" id="UP001302806">
    <property type="component" value="Chromosome"/>
</dbReference>
<dbReference type="RefSeq" id="WP_415866951.1">
    <property type="nucleotide sequence ID" value="NZ_CP134537.1"/>
</dbReference>
<dbReference type="InterPro" id="IPR022409">
    <property type="entry name" value="PKD/Chitinase_dom"/>
</dbReference>
<evidence type="ECO:0000313" key="2">
    <source>
        <dbReference type="EMBL" id="WNH10714.1"/>
    </source>
</evidence>
<evidence type="ECO:0000259" key="1">
    <source>
        <dbReference type="PROSITE" id="PS50093"/>
    </source>
</evidence>
<dbReference type="EMBL" id="CP134537">
    <property type="protein sequence ID" value="WNH10714.1"/>
    <property type="molecule type" value="Genomic_DNA"/>
</dbReference>